<dbReference type="AlphaFoldDB" id="A0ABD1CMK8"/>
<organism evidence="2 3">
    <name type="scientific">Culex pipiens pipiens</name>
    <name type="common">Northern house mosquito</name>
    <dbReference type="NCBI Taxonomy" id="38569"/>
    <lineage>
        <taxon>Eukaryota</taxon>
        <taxon>Metazoa</taxon>
        <taxon>Ecdysozoa</taxon>
        <taxon>Arthropoda</taxon>
        <taxon>Hexapoda</taxon>
        <taxon>Insecta</taxon>
        <taxon>Pterygota</taxon>
        <taxon>Neoptera</taxon>
        <taxon>Endopterygota</taxon>
        <taxon>Diptera</taxon>
        <taxon>Nematocera</taxon>
        <taxon>Culicoidea</taxon>
        <taxon>Culicidae</taxon>
        <taxon>Culicinae</taxon>
        <taxon>Culicini</taxon>
        <taxon>Culex</taxon>
        <taxon>Culex</taxon>
    </lineage>
</organism>
<evidence type="ECO:0000313" key="3">
    <source>
        <dbReference type="Proteomes" id="UP001562425"/>
    </source>
</evidence>
<protein>
    <submittedName>
        <fullName evidence="2">Uncharacterized protein</fullName>
    </submittedName>
</protein>
<dbReference type="Proteomes" id="UP001562425">
    <property type="component" value="Unassembled WGS sequence"/>
</dbReference>
<feature type="compositionally biased region" description="Polar residues" evidence="1">
    <location>
        <begin position="155"/>
        <end position="167"/>
    </location>
</feature>
<name>A0ABD1CMK8_CULPP</name>
<comment type="caution">
    <text evidence="2">The sequence shown here is derived from an EMBL/GenBank/DDBJ whole genome shotgun (WGS) entry which is preliminary data.</text>
</comment>
<proteinExistence type="predicted"/>
<dbReference type="EMBL" id="JBEHCU010010832">
    <property type="protein sequence ID" value="KAL1377643.1"/>
    <property type="molecule type" value="Genomic_DNA"/>
</dbReference>
<reference evidence="2 3" key="1">
    <citation type="submission" date="2024-05" db="EMBL/GenBank/DDBJ databases">
        <title>Culex pipiens pipiens assembly and annotation.</title>
        <authorList>
            <person name="Alout H."/>
            <person name="Durand T."/>
        </authorList>
    </citation>
    <scope>NUCLEOTIDE SEQUENCE [LARGE SCALE GENOMIC DNA]</scope>
    <source>
        <strain evidence="2">HA-2024</strain>
        <tissue evidence="2">Whole body</tissue>
    </source>
</reference>
<evidence type="ECO:0000256" key="1">
    <source>
        <dbReference type="SAM" id="MobiDB-lite"/>
    </source>
</evidence>
<keyword evidence="3" id="KW-1185">Reference proteome</keyword>
<feature type="region of interest" description="Disordered" evidence="1">
    <location>
        <begin position="148"/>
        <end position="178"/>
    </location>
</feature>
<evidence type="ECO:0000313" key="2">
    <source>
        <dbReference type="EMBL" id="KAL1377643.1"/>
    </source>
</evidence>
<accession>A0ABD1CMK8</accession>
<gene>
    <name evidence="2" type="ORF">pipiens_016122</name>
</gene>
<sequence length="243" mass="27232">MDSRRKARKLGKHLRKSYLDTLAGSCNSGTQETNFFEKHHLSRIILRSLLCITVFFSNNINCDKLLLHNEQEDQHLYRIGSCAAECLTEDDAPKSLESCYKLCSEDGALERTPMLEQNVKLSFHTKLICRDSTSLVVEVRVGNTTTPHYGVPNGITDQQNGISRNHQSGGGGGVGKSMQKNIVDQKRISGKVRRSIDKNVPSAKYRDAVRGKTKPTRFVYLIKVQESGSELGDRIVYMVSEIL</sequence>